<dbReference type="AlphaFoldDB" id="A0A6G1HK71"/>
<name>A0A6G1HK71_9PEZI</name>
<organism evidence="2 3">
    <name type="scientific">Trichodelitschia bisporula</name>
    <dbReference type="NCBI Taxonomy" id="703511"/>
    <lineage>
        <taxon>Eukaryota</taxon>
        <taxon>Fungi</taxon>
        <taxon>Dikarya</taxon>
        <taxon>Ascomycota</taxon>
        <taxon>Pezizomycotina</taxon>
        <taxon>Dothideomycetes</taxon>
        <taxon>Dothideomycetes incertae sedis</taxon>
        <taxon>Phaeotrichales</taxon>
        <taxon>Phaeotrichaceae</taxon>
        <taxon>Trichodelitschia</taxon>
    </lineage>
</organism>
<evidence type="ECO:0000256" key="1">
    <source>
        <dbReference type="SAM" id="SignalP"/>
    </source>
</evidence>
<accession>A0A6G1HK71</accession>
<gene>
    <name evidence="2" type="ORF">EJ06DRAFT_559885</name>
</gene>
<sequence>MKFSVTVAFALATSAARISFPQIGPDPTVCSAATVKKCDDNLNKCLLAWHTPRTELVCPWADCRSQVCLVKNHCGDCHWVCNLNSVIDPQIAEAFPDCEKAMANPPKPPSTV</sequence>
<evidence type="ECO:0000313" key="3">
    <source>
        <dbReference type="Proteomes" id="UP000799640"/>
    </source>
</evidence>
<evidence type="ECO:0000313" key="2">
    <source>
        <dbReference type="EMBL" id="KAF2396304.1"/>
    </source>
</evidence>
<dbReference type="EMBL" id="ML996707">
    <property type="protein sequence ID" value="KAF2396304.1"/>
    <property type="molecule type" value="Genomic_DNA"/>
</dbReference>
<proteinExistence type="predicted"/>
<feature type="signal peptide" evidence="1">
    <location>
        <begin position="1"/>
        <end position="15"/>
    </location>
</feature>
<keyword evidence="1" id="KW-0732">Signal</keyword>
<dbReference type="Proteomes" id="UP000799640">
    <property type="component" value="Unassembled WGS sequence"/>
</dbReference>
<protein>
    <submittedName>
        <fullName evidence="2">Uncharacterized protein</fullName>
    </submittedName>
</protein>
<feature type="chain" id="PRO_5026304441" evidence="1">
    <location>
        <begin position="16"/>
        <end position="112"/>
    </location>
</feature>
<keyword evidence="3" id="KW-1185">Reference proteome</keyword>
<reference evidence="2" key="1">
    <citation type="journal article" date="2020" name="Stud. Mycol.">
        <title>101 Dothideomycetes genomes: a test case for predicting lifestyles and emergence of pathogens.</title>
        <authorList>
            <person name="Haridas S."/>
            <person name="Albert R."/>
            <person name="Binder M."/>
            <person name="Bloem J."/>
            <person name="Labutti K."/>
            <person name="Salamov A."/>
            <person name="Andreopoulos B."/>
            <person name="Baker S."/>
            <person name="Barry K."/>
            <person name="Bills G."/>
            <person name="Bluhm B."/>
            <person name="Cannon C."/>
            <person name="Castanera R."/>
            <person name="Culley D."/>
            <person name="Daum C."/>
            <person name="Ezra D."/>
            <person name="Gonzalez J."/>
            <person name="Henrissat B."/>
            <person name="Kuo A."/>
            <person name="Liang C."/>
            <person name="Lipzen A."/>
            <person name="Lutzoni F."/>
            <person name="Magnuson J."/>
            <person name="Mondo S."/>
            <person name="Nolan M."/>
            <person name="Ohm R."/>
            <person name="Pangilinan J."/>
            <person name="Park H.-J."/>
            <person name="Ramirez L."/>
            <person name="Alfaro M."/>
            <person name="Sun H."/>
            <person name="Tritt A."/>
            <person name="Yoshinaga Y."/>
            <person name="Zwiers L.-H."/>
            <person name="Turgeon B."/>
            <person name="Goodwin S."/>
            <person name="Spatafora J."/>
            <person name="Crous P."/>
            <person name="Grigoriev I."/>
        </authorList>
    </citation>
    <scope>NUCLEOTIDE SEQUENCE</scope>
    <source>
        <strain evidence="2">CBS 262.69</strain>
    </source>
</reference>